<organism evidence="2 3">
    <name type="scientific">Urochloa decumbens</name>
    <dbReference type="NCBI Taxonomy" id="240449"/>
    <lineage>
        <taxon>Eukaryota</taxon>
        <taxon>Viridiplantae</taxon>
        <taxon>Streptophyta</taxon>
        <taxon>Embryophyta</taxon>
        <taxon>Tracheophyta</taxon>
        <taxon>Spermatophyta</taxon>
        <taxon>Magnoliopsida</taxon>
        <taxon>Liliopsida</taxon>
        <taxon>Poales</taxon>
        <taxon>Poaceae</taxon>
        <taxon>PACMAD clade</taxon>
        <taxon>Panicoideae</taxon>
        <taxon>Panicodae</taxon>
        <taxon>Paniceae</taxon>
        <taxon>Melinidinae</taxon>
        <taxon>Urochloa</taxon>
    </lineage>
</organism>
<dbReference type="EMBL" id="OZ075127">
    <property type="protein sequence ID" value="CAL4948031.1"/>
    <property type="molecule type" value="Genomic_DNA"/>
</dbReference>
<evidence type="ECO:0000259" key="1">
    <source>
        <dbReference type="Pfam" id="PF23622"/>
    </source>
</evidence>
<dbReference type="InterPro" id="IPR032675">
    <property type="entry name" value="LRR_dom_sf"/>
</dbReference>
<dbReference type="InterPro" id="IPR036047">
    <property type="entry name" value="F-box-like_dom_sf"/>
</dbReference>
<dbReference type="PANTHER" id="PTHR34145">
    <property type="entry name" value="OS02G0105600 PROTEIN"/>
    <property type="match status" value="1"/>
</dbReference>
<name>A0ABC8YS24_9POAL</name>
<sequence length="501" mass="56769">MSVSISTRRANMENRNCPAMKKRRLELIGPQGLNFLSLPEDIMSRITAEITLKEAVRMSAVCSNLRRAWIYHPNLDFDISIVPASGIATVHEHSSKHKRNQHSDQHNRMMGIKRFIDTVNLILGEHSGLAVNRLAVKFKLHKEHANAIDGWVSFAIASKAKVVALDFSPYLGPYENNYSFPCHLFHKQNSSHLQVLRLYSVTLDSSQDFCGFSNLTTLALDHVLILQGLQFLLLKCPSLEWLSIQLCPQLHDLHADEPLERLKFLCVQYCAINRIELHAPNLTSFEYRGGSKVHFALNKCLKLKTASIKFNVEENLEYVFTEIPNGLPYVEALHVELTIHGFTQAPLRFIYLRHLTMKITFANAKRFGKNAVLQLAYLLEAAPFLVDLHLDDSILNRLRLFETELRWSMLCASFCEGSPKRDVIADHPHHNLKQAHITGFNGNGGQVALVKYILRNAVQLECMAIDPRGKIIGQLMGEYHGRVSAKSELVPKDRKGVLTIL</sequence>
<keyword evidence="3" id="KW-1185">Reference proteome</keyword>
<dbReference type="SUPFAM" id="SSF52058">
    <property type="entry name" value="L domain-like"/>
    <property type="match status" value="1"/>
</dbReference>
<proteinExistence type="predicted"/>
<dbReference type="Proteomes" id="UP001497457">
    <property type="component" value="Chromosome 17b"/>
</dbReference>
<dbReference type="AlphaFoldDB" id="A0ABC8YS24"/>
<protein>
    <recommendedName>
        <fullName evidence="1">At1g61320/AtMIF1 LRR domain-containing protein</fullName>
    </recommendedName>
</protein>
<dbReference type="Pfam" id="PF23622">
    <property type="entry name" value="LRR_At1g61320_AtMIF1"/>
    <property type="match status" value="1"/>
</dbReference>
<reference evidence="2 3" key="2">
    <citation type="submission" date="2024-10" db="EMBL/GenBank/DDBJ databases">
        <authorList>
            <person name="Ryan C."/>
        </authorList>
    </citation>
    <scope>NUCLEOTIDE SEQUENCE [LARGE SCALE GENOMIC DNA]</scope>
</reference>
<evidence type="ECO:0000313" key="3">
    <source>
        <dbReference type="Proteomes" id="UP001497457"/>
    </source>
</evidence>
<dbReference type="InterPro" id="IPR053772">
    <property type="entry name" value="At1g61320/At1g61330-like"/>
</dbReference>
<reference evidence="3" key="1">
    <citation type="submission" date="2024-06" db="EMBL/GenBank/DDBJ databases">
        <authorList>
            <person name="Ryan C."/>
        </authorList>
    </citation>
    <scope>NUCLEOTIDE SEQUENCE [LARGE SCALE GENOMIC DNA]</scope>
</reference>
<dbReference type="InterPro" id="IPR055357">
    <property type="entry name" value="LRR_At1g61320_AtMIF1"/>
</dbReference>
<evidence type="ECO:0000313" key="2">
    <source>
        <dbReference type="EMBL" id="CAL4948031.1"/>
    </source>
</evidence>
<dbReference type="Gene3D" id="3.80.10.10">
    <property type="entry name" value="Ribonuclease Inhibitor"/>
    <property type="match status" value="1"/>
</dbReference>
<dbReference type="PANTHER" id="PTHR34145:SF48">
    <property type="entry name" value="OS01G0553400 PROTEIN"/>
    <property type="match status" value="1"/>
</dbReference>
<accession>A0ABC8YS24</accession>
<gene>
    <name evidence="2" type="ORF">URODEC1_LOCUS37149</name>
</gene>
<dbReference type="SUPFAM" id="SSF81383">
    <property type="entry name" value="F-box domain"/>
    <property type="match status" value="1"/>
</dbReference>
<feature type="domain" description="At1g61320/AtMIF1 LRR" evidence="1">
    <location>
        <begin position="122"/>
        <end position="470"/>
    </location>
</feature>